<dbReference type="PANTHER" id="PTHR46929:SF3">
    <property type="entry name" value="MYB_SANT-LIKE DOMAIN-CONTAINING PROTEIN"/>
    <property type="match status" value="1"/>
</dbReference>
<reference evidence="3" key="2">
    <citation type="submission" date="2025-08" db="UniProtKB">
        <authorList>
            <consortium name="RefSeq"/>
        </authorList>
    </citation>
    <scope>IDENTIFICATION</scope>
    <source>
        <tissue evidence="3">Leaf</tissue>
    </source>
</reference>
<protein>
    <submittedName>
        <fullName evidence="3">Uncharacterized protein LOC109712688</fullName>
    </submittedName>
</protein>
<dbReference type="OrthoDB" id="1937145at2759"/>
<dbReference type="InterPro" id="IPR000626">
    <property type="entry name" value="Ubiquitin-like_dom"/>
</dbReference>
<organism evidence="2 3">
    <name type="scientific">Ananas comosus</name>
    <name type="common">Pineapple</name>
    <name type="synonym">Ananas ananas</name>
    <dbReference type="NCBI Taxonomy" id="4615"/>
    <lineage>
        <taxon>Eukaryota</taxon>
        <taxon>Viridiplantae</taxon>
        <taxon>Streptophyta</taxon>
        <taxon>Embryophyta</taxon>
        <taxon>Tracheophyta</taxon>
        <taxon>Spermatophyta</taxon>
        <taxon>Magnoliopsida</taxon>
        <taxon>Liliopsida</taxon>
        <taxon>Poales</taxon>
        <taxon>Bromeliaceae</taxon>
        <taxon>Bromelioideae</taxon>
        <taxon>Ananas</taxon>
    </lineage>
</organism>
<dbReference type="SUPFAM" id="SSF54236">
    <property type="entry name" value="Ubiquitin-like"/>
    <property type="match status" value="2"/>
</dbReference>
<dbReference type="Proteomes" id="UP000515123">
    <property type="component" value="Linkage group 7"/>
</dbReference>
<dbReference type="PROSITE" id="PS50053">
    <property type="entry name" value="UBIQUITIN_2"/>
    <property type="match status" value="1"/>
</dbReference>
<dbReference type="GeneID" id="109712688"/>
<reference evidence="2" key="1">
    <citation type="journal article" date="2015" name="Nat. Genet.">
        <title>The pineapple genome and the evolution of CAM photosynthesis.</title>
        <authorList>
            <person name="Ming R."/>
            <person name="VanBuren R."/>
            <person name="Wai C.M."/>
            <person name="Tang H."/>
            <person name="Schatz M.C."/>
            <person name="Bowers J.E."/>
            <person name="Lyons E."/>
            <person name="Wang M.L."/>
            <person name="Chen J."/>
            <person name="Biggers E."/>
            <person name="Zhang J."/>
            <person name="Huang L."/>
            <person name="Zhang L."/>
            <person name="Miao W."/>
            <person name="Zhang J."/>
            <person name="Ye Z."/>
            <person name="Miao C."/>
            <person name="Lin Z."/>
            <person name="Wang H."/>
            <person name="Zhou H."/>
            <person name="Yim W.C."/>
            <person name="Priest H.D."/>
            <person name="Zheng C."/>
            <person name="Woodhouse M."/>
            <person name="Edger P.P."/>
            <person name="Guyot R."/>
            <person name="Guo H.B."/>
            <person name="Guo H."/>
            <person name="Zheng G."/>
            <person name="Singh R."/>
            <person name="Sharma A."/>
            <person name="Min X."/>
            <person name="Zheng Y."/>
            <person name="Lee H."/>
            <person name="Gurtowski J."/>
            <person name="Sedlazeck F.J."/>
            <person name="Harkess A."/>
            <person name="McKain M.R."/>
            <person name="Liao Z."/>
            <person name="Fang J."/>
            <person name="Liu J."/>
            <person name="Zhang X."/>
            <person name="Zhang Q."/>
            <person name="Hu W."/>
            <person name="Qin Y."/>
            <person name="Wang K."/>
            <person name="Chen L.Y."/>
            <person name="Shirley N."/>
            <person name="Lin Y.R."/>
            <person name="Liu L.Y."/>
            <person name="Hernandez A.G."/>
            <person name="Wright C.L."/>
            <person name="Bulone V."/>
            <person name="Tuskan G.A."/>
            <person name="Heath K."/>
            <person name="Zee F."/>
            <person name="Moore P.H."/>
            <person name="Sunkar R."/>
            <person name="Leebens-Mack J.H."/>
            <person name="Mockler T."/>
            <person name="Bennetzen J.L."/>
            <person name="Freeling M."/>
            <person name="Sankoff D."/>
            <person name="Paterson A.H."/>
            <person name="Zhu X."/>
            <person name="Yang X."/>
            <person name="Smith J.A."/>
            <person name="Cushman J.C."/>
            <person name="Paull R.E."/>
            <person name="Yu Q."/>
        </authorList>
    </citation>
    <scope>NUCLEOTIDE SEQUENCE [LARGE SCALE GENOMIC DNA]</scope>
    <source>
        <strain evidence="2">cv. F153</strain>
    </source>
</reference>
<keyword evidence="2" id="KW-1185">Reference proteome</keyword>
<dbReference type="InterPro" id="IPR024752">
    <property type="entry name" value="Myb/SANT-like_dom"/>
</dbReference>
<dbReference type="RefSeq" id="XP_020092006.1">
    <property type="nucleotide sequence ID" value="XM_020236417.1"/>
</dbReference>
<name>A0A6P5F739_ANACO</name>
<evidence type="ECO:0000313" key="2">
    <source>
        <dbReference type="Proteomes" id="UP000515123"/>
    </source>
</evidence>
<accession>A0A6P5F739</accession>
<dbReference type="Pfam" id="PF00240">
    <property type="entry name" value="ubiquitin"/>
    <property type="match status" value="1"/>
</dbReference>
<evidence type="ECO:0000313" key="3">
    <source>
        <dbReference type="RefSeq" id="XP_020092006.1"/>
    </source>
</evidence>
<dbReference type="Gene3D" id="3.10.20.90">
    <property type="entry name" value="Phosphatidylinositol 3-kinase Catalytic Subunit, Chain A, domain 1"/>
    <property type="match status" value="2"/>
</dbReference>
<dbReference type="CDD" id="cd17039">
    <property type="entry name" value="Ubl_ubiquitin_like"/>
    <property type="match status" value="1"/>
</dbReference>
<sequence>MADSVELPASVAELSNSNMQPWDSVGEPEFASEMEIVVQLGAVHNYVLLADGDNTVEDVLVEILGLNRAAQAPEPRLCFNDLELEKQKTLAEYGINLGSVLQLKCTPRVLAHSYDPTEIAKMNCAESSSSMRPDGDGEMKIFVQSEHYGNYALEVDSSNTIQDVLVTVLVSVLPTWQAATALYFNGQLLERGKSLADYSIEDGSILHLKRAALNFVPRGRVNMKERPNVISARKKITITDKPLAIWEKEHDKVLLSLFVEQISNAGREKILHGGEDSWCNIVAKFNESTDLQYEYKHLFERFNFYRREYRIVNNIRHHPKFSWDHQRQIVIAKDAEWNEYIKQNPDARPYRRRAIPYVDLLGILFANTKV</sequence>
<feature type="domain" description="Ubiquitin-like" evidence="1">
    <location>
        <begin position="139"/>
        <end position="208"/>
    </location>
</feature>
<dbReference type="InterPro" id="IPR029071">
    <property type="entry name" value="Ubiquitin-like_domsf"/>
</dbReference>
<evidence type="ECO:0000259" key="1">
    <source>
        <dbReference type="PROSITE" id="PS50053"/>
    </source>
</evidence>
<dbReference type="AlphaFoldDB" id="A0A6P5F739"/>
<gene>
    <name evidence="3" type="primary">LOC109712688</name>
</gene>
<dbReference type="PANTHER" id="PTHR46929">
    <property type="entry name" value="EXPRESSED PROTEIN"/>
    <property type="match status" value="1"/>
</dbReference>
<dbReference type="Pfam" id="PF12776">
    <property type="entry name" value="Myb_DNA-bind_3"/>
    <property type="match status" value="1"/>
</dbReference>
<proteinExistence type="predicted"/>